<sequence>MKEPGEKICESCGSIVYPVWHRVDLSEEHGWVGQSLCANCNHPMFHMAGSPWFLHVMTEHIKEGQAKGLI</sequence>
<name>A0A0H5Q0L1_9ZZZZ</name>
<dbReference type="EMBL" id="LN853274">
    <property type="protein sequence ID" value="CRY95511.1"/>
    <property type="molecule type" value="Genomic_DNA"/>
</dbReference>
<dbReference type="AlphaFoldDB" id="A0A0H5Q0L1"/>
<protein>
    <submittedName>
        <fullName evidence="1">Uncharacterized protein</fullName>
    </submittedName>
</protein>
<proteinExistence type="predicted"/>
<organism evidence="1">
    <name type="scientific">uncultured prokaryote</name>
    <dbReference type="NCBI Taxonomy" id="198431"/>
    <lineage>
        <taxon>unclassified sequences</taxon>
        <taxon>environmental samples</taxon>
    </lineage>
</organism>
<evidence type="ECO:0000313" key="1">
    <source>
        <dbReference type="EMBL" id="CRY95511.1"/>
    </source>
</evidence>
<geneLocation type="plasmid" evidence="1">
    <name>pRGRH0649</name>
</geneLocation>
<reference evidence="1" key="1">
    <citation type="submission" date="2015-06" db="EMBL/GenBank/DDBJ databases">
        <authorList>
            <person name="Joergensen T."/>
        </authorList>
    </citation>
    <scope>NUCLEOTIDE SEQUENCE</scope>
    <source>
        <plasmid evidence="1">pRGRH0649</plasmid>
    </source>
</reference>
<accession>A0A0H5Q0L1</accession>
<reference evidence="1" key="2">
    <citation type="submission" date="2015-07" db="EMBL/GenBank/DDBJ databases">
        <title>Plasmids, circular viruses and viroids from rat gut.</title>
        <authorList>
            <person name="Jorgensen T.J."/>
            <person name="Hansen M.A."/>
            <person name="Xu Z."/>
            <person name="Tabak M.A."/>
            <person name="Sorensen S.J."/>
            <person name="Hansen L.H."/>
        </authorList>
    </citation>
    <scope>NUCLEOTIDE SEQUENCE</scope>
    <source>
        <plasmid evidence="1">pRGRH0649</plasmid>
    </source>
</reference>
<keyword evidence="1" id="KW-0614">Plasmid</keyword>